<reference evidence="2 3" key="1">
    <citation type="submission" date="2018-06" db="EMBL/GenBank/DDBJ databases">
        <title>Draft genome sequence of hyperthermophilic methanogen Methanothermobacter tenebrarum sp. MCM-B 1447.</title>
        <authorList>
            <person name="Pore S.D."/>
            <person name="Dagar S."/>
            <person name="Dhakephalkar P.K."/>
        </authorList>
    </citation>
    <scope>NUCLEOTIDE SEQUENCE [LARGE SCALE GENOMIC DNA]</scope>
    <source>
        <strain evidence="2 3">MCM B 1447</strain>
    </source>
</reference>
<dbReference type="GO" id="GO:0046872">
    <property type="term" value="F:metal ion binding"/>
    <property type="evidence" value="ECO:0007669"/>
    <property type="project" value="UniProtKB-KW"/>
</dbReference>
<dbReference type="RefSeq" id="WP_112093045.1">
    <property type="nucleotide sequence ID" value="NZ_QLOE01000001.1"/>
</dbReference>
<name>A0A328PK68_9EURY</name>
<comment type="similarity">
    <text evidence="1">Belongs to the metallo-dependent hydrolases superfamily.</text>
</comment>
<dbReference type="Proteomes" id="UP000249782">
    <property type="component" value="Unassembled WGS sequence"/>
</dbReference>
<dbReference type="Gene3D" id="3.20.20.140">
    <property type="entry name" value="Metal-dependent hydrolases"/>
    <property type="match status" value="1"/>
</dbReference>
<dbReference type="InterPro" id="IPR001130">
    <property type="entry name" value="TatD-like"/>
</dbReference>
<proteinExistence type="inferred from homology"/>
<dbReference type="PANTHER" id="PTHR42658">
    <property type="entry name" value="HYDROLASE TATD"/>
    <property type="match status" value="1"/>
</dbReference>
<dbReference type="AlphaFoldDB" id="A0A328PK68"/>
<protein>
    <submittedName>
        <fullName evidence="2">Uncharacterized protein</fullName>
    </submittedName>
</protein>
<evidence type="ECO:0000313" key="3">
    <source>
        <dbReference type="Proteomes" id="UP000249782"/>
    </source>
</evidence>
<dbReference type="PANTHER" id="PTHR42658:SF1">
    <property type="entry name" value="HYDROLASE TATD"/>
    <property type="match status" value="1"/>
</dbReference>
<dbReference type="PIRSF" id="PIRSF005295">
    <property type="entry name" value="UCP005295_TatD"/>
    <property type="match status" value="1"/>
</dbReference>
<dbReference type="InterPro" id="IPR012022">
    <property type="entry name" value="UCP005295"/>
</dbReference>
<dbReference type="GO" id="GO:0016788">
    <property type="term" value="F:hydrolase activity, acting on ester bonds"/>
    <property type="evidence" value="ECO:0007669"/>
    <property type="project" value="UniProtKB-UniRule"/>
</dbReference>
<evidence type="ECO:0000313" key="2">
    <source>
        <dbReference type="EMBL" id="RAO79734.1"/>
    </source>
</evidence>
<dbReference type="InterPro" id="IPR032466">
    <property type="entry name" value="Metal_Hydrolase"/>
</dbReference>
<keyword evidence="1" id="KW-0378">Hydrolase</keyword>
<dbReference type="EMBL" id="QLOE01000001">
    <property type="protein sequence ID" value="RAO79734.1"/>
    <property type="molecule type" value="Genomic_DNA"/>
</dbReference>
<dbReference type="OrthoDB" id="359310at2157"/>
<organism evidence="2 3">
    <name type="scientific">Methanothermobacter tenebrarum</name>
    <dbReference type="NCBI Taxonomy" id="680118"/>
    <lineage>
        <taxon>Archaea</taxon>
        <taxon>Methanobacteriati</taxon>
        <taxon>Methanobacteriota</taxon>
        <taxon>Methanomada group</taxon>
        <taxon>Methanobacteria</taxon>
        <taxon>Methanobacteriales</taxon>
        <taxon>Methanobacteriaceae</taxon>
        <taxon>Methanothermobacter</taxon>
    </lineage>
</organism>
<evidence type="ECO:0000256" key="1">
    <source>
        <dbReference type="PIRNR" id="PIRNR005295"/>
    </source>
</evidence>
<comment type="caution">
    <text evidence="2">The sequence shown here is derived from an EMBL/GenBank/DDBJ whole genome shotgun (WGS) entry which is preliminary data.</text>
</comment>
<keyword evidence="1" id="KW-0479">Metal-binding</keyword>
<sequence>MIDAHIHADTRPYEDFEKMAIAGIEKTITCAHDPLPMKVSTVTLEHIQRLLEVDTQRAKENGIRLYVTAGIHPRSIPRDYKNVIENLPQILENKRVVAIGEIGIEKGTQVEIKVLKEQLELADRLKIPVIIHTPRKNKKKMTKILLQVIEGHIDTSRVLIDHINTEIIKEVIEHESMLGLTIQPGKITPFEAVMIMREYGIDKFLLNSDISSAPSDPLSVPKTVHKMRLEGFNDSEILRVSSKNAEKFFKI</sequence>
<dbReference type="SUPFAM" id="SSF51556">
    <property type="entry name" value="Metallo-dependent hydrolases"/>
    <property type="match status" value="1"/>
</dbReference>
<keyword evidence="3" id="KW-1185">Reference proteome</keyword>
<accession>A0A328PK68</accession>
<dbReference type="Pfam" id="PF01026">
    <property type="entry name" value="TatD_DNase"/>
    <property type="match status" value="1"/>
</dbReference>
<gene>
    <name evidence="2" type="ORF">DPC56_00120</name>
</gene>